<feature type="non-terminal residue" evidence="1">
    <location>
        <position position="176"/>
    </location>
</feature>
<sequence>SEVESDPQLRLLRLKALQHATGLAGPPLQDVTDLDMLTATAYLEKDAADSRDHIRQTRRRNANPVLLRRMARESRRDALDYTASQILPHLPRAQAIALADTWHHTLAYLTRHTPPKTDNATTADPTVTSIPATTPNAYADLLTSAQEAAEEQNTYRLDYQAIATRLFSPHSTPTPA</sequence>
<dbReference type="Proteomes" id="UP000037023">
    <property type="component" value="Unassembled WGS sequence"/>
</dbReference>
<dbReference type="EMBL" id="LGUP01000230">
    <property type="protein sequence ID" value="KOG22988.1"/>
    <property type="molecule type" value="Genomic_DNA"/>
</dbReference>
<reference evidence="1 2" key="1">
    <citation type="submission" date="2015-06" db="EMBL/GenBank/DDBJ databases">
        <authorList>
            <person name="Hoefler B.C."/>
            <person name="Straight P.D."/>
        </authorList>
    </citation>
    <scope>NUCLEOTIDE SEQUENCE [LARGE SCALE GENOMIC DNA]</scope>
    <source>
        <strain evidence="1 2">NRRL 3427</strain>
    </source>
</reference>
<protein>
    <submittedName>
        <fullName evidence="1">Uncharacterized protein</fullName>
    </submittedName>
</protein>
<name>A0A0L8KAT7_STRVR</name>
<evidence type="ECO:0000313" key="1">
    <source>
        <dbReference type="EMBL" id="KOG22988.1"/>
    </source>
</evidence>
<feature type="non-terminal residue" evidence="1">
    <location>
        <position position="1"/>
    </location>
</feature>
<dbReference type="AlphaFoldDB" id="A0A0L8KAT7"/>
<proteinExistence type="predicted"/>
<organism evidence="1 2">
    <name type="scientific">Streptomyces viridochromogenes</name>
    <dbReference type="NCBI Taxonomy" id="1938"/>
    <lineage>
        <taxon>Bacteria</taxon>
        <taxon>Bacillati</taxon>
        <taxon>Actinomycetota</taxon>
        <taxon>Actinomycetes</taxon>
        <taxon>Kitasatosporales</taxon>
        <taxon>Streptomycetaceae</taxon>
        <taxon>Streptomyces</taxon>
    </lineage>
</organism>
<dbReference type="RefSeq" id="WP_159391604.1">
    <property type="nucleotide sequence ID" value="NZ_LGUP01000230.1"/>
</dbReference>
<accession>A0A0L8KAT7</accession>
<gene>
    <name evidence="1" type="ORF">ADK34_20695</name>
</gene>
<comment type="caution">
    <text evidence="1">The sequence shown here is derived from an EMBL/GenBank/DDBJ whole genome shotgun (WGS) entry which is preliminary data.</text>
</comment>
<evidence type="ECO:0000313" key="2">
    <source>
        <dbReference type="Proteomes" id="UP000037023"/>
    </source>
</evidence>